<sequence length="137" mass="15535">MKKTKDERGEGSSGLAVRSLESPRMYSHKLSNDTRNSATISRVSSVLITTMPTEVSSLVLFRHAEAKCTDFSPRSQLTATSTFLIFNDLRISFPQFRLKSWRNILEPSQNFLNSKIKRILPLDNIVTQNVLMMLGIE</sequence>
<dbReference type="EMBL" id="JAYRBN010000007">
    <property type="protein sequence ID" value="KAL2751140.1"/>
    <property type="molecule type" value="Genomic_DNA"/>
</dbReference>
<proteinExistence type="predicted"/>
<protein>
    <submittedName>
        <fullName evidence="1">Uncharacterized protein</fullName>
    </submittedName>
</protein>
<dbReference type="Proteomes" id="UP001607303">
    <property type="component" value="Unassembled WGS sequence"/>
</dbReference>
<comment type="caution">
    <text evidence="1">The sequence shown here is derived from an EMBL/GenBank/DDBJ whole genome shotgun (WGS) entry which is preliminary data.</text>
</comment>
<name>A0ABD2D163_VESMC</name>
<evidence type="ECO:0000313" key="2">
    <source>
        <dbReference type="Proteomes" id="UP001607303"/>
    </source>
</evidence>
<accession>A0ABD2D163</accession>
<evidence type="ECO:0000313" key="1">
    <source>
        <dbReference type="EMBL" id="KAL2751140.1"/>
    </source>
</evidence>
<organism evidence="1 2">
    <name type="scientific">Vespula maculifrons</name>
    <name type="common">Eastern yellow jacket</name>
    <name type="synonym">Wasp</name>
    <dbReference type="NCBI Taxonomy" id="7453"/>
    <lineage>
        <taxon>Eukaryota</taxon>
        <taxon>Metazoa</taxon>
        <taxon>Ecdysozoa</taxon>
        <taxon>Arthropoda</taxon>
        <taxon>Hexapoda</taxon>
        <taxon>Insecta</taxon>
        <taxon>Pterygota</taxon>
        <taxon>Neoptera</taxon>
        <taxon>Endopterygota</taxon>
        <taxon>Hymenoptera</taxon>
        <taxon>Apocrita</taxon>
        <taxon>Aculeata</taxon>
        <taxon>Vespoidea</taxon>
        <taxon>Vespidae</taxon>
        <taxon>Vespinae</taxon>
        <taxon>Vespula</taxon>
    </lineage>
</organism>
<reference evidence="1 2" key="1">
    <citation type="journal article" date="2024" name="Ann. Entomol. Soc. Am.">
        <title>Genomic analyses of the southern and eastern yellowjacket wasps (Hymenoptera: Vespidae) reveal evolutionary signatures of social life.</title>
        <authorList>
            <person name="Catto M.A."/>
            <person name="Caine P.B."/>
            <person name="Orr S.E."/>
            <person name="Hunt B.G."/>
            <person name="Goodisman M.A.D."/>
        </authorList>
    </citation>
    <scope>NUCLEOTIDE SEQUENCE [LARGE SCALE GENOMIC DNA]</scope>
    <source>
        <strain evidence="1">232</strain>
        <tissue evidence="1">Head and thorax</tissue>
    </source>
</reference>
<gene>
    <name evidence="1" type="ORF">V1477_000298</name>
</gene>
<dbReference type="AlphaFoldDB" id="A0ABD2D163"/>
<keyword evidence="2" id="KW-1185">Reference proteome</keyword>